<dbReference type="EMBL" id="KZ505986">
    <property type="protein sequence ID" value="PKU42524.1"/>
    <property type="molecule type" value="Genomic_DNA"/>
</dbReference>
<proteinExistence type="predicted"/>
<accession>A0A2I0U8W9</accession>
<dbReference type="PANTHER" id="PTHR33332">
    <property type="entry name" value="REVERSE TRANSCRIPTASE DOMAIN-CONTAINING PROTEIN"/>
    <property type="match status" value="1"/>
</dbReference>
<dbReference type="Proteomes" id="UP000233556">
    <property type="component" value="Unassembled WGS sequence"/>
</dbReference>
<keyword evidence="1" id="KW-0695">RNA-directed DNA polymerase</keyword>
<reference evidence="2" key="2">
    <citation type="submission" date="2017-12" db="EMBL/GenBank/DDBJ databases">
        <title>Genome sequence of the Bar-tailed Godwit (Limosa lapponica baueri).</title>
        <authorList>
            <person name="Lima N.C.B."/>
            <person name="Parody-Merino A.M."/>
            <person name="Battley P.F."/>
            <person name="Fidler A.E."/>
            <person name="Prosdocimi F."/>
        </authorList>
    </citation>
    <scope>NUCLEOTIDE SEQUENCE [LARGE SCALE GENOMIC DNA]</scope>
</reference>
<organism evidence="1 2">
    <name type="scientific">Limosa lapponica baueri</name>
    <dbReference type="NCBI Taxonomy" id="1758121"/>
    <lineage>
        <taxon>Eukaryota</taxon>
        <taxon>Metazoa</taxon>
        <taxon>Chordata</taxon>
        <taxon>Craniata</taxon>
        <taxon>Vertebrata</taxon>
        <taxon>Euteleostomi</taxon>
        <taxon>Archelosauria</taxon>
        <taxon>Archosauria</taxon>
        <taxon>Dinosauria</taxon>
        <taxon>Saurischia</taxon>
        <taxon>Theropoda</taxon>
        <taxon>Coelurosauria</taxon>
        <taxon>Aves</taxon>
        <taxon>Neognathae</taxon>
        <taxon>Neoaves</taxon>
        <taxon>Charadriiformes</taxon>
        <taxon>Scolopacidae</taxon>
        <taxon>Limosa</taxon>
    </lineage>
</organism>
<evidence type="ECO:0000313" key="2">
    <source>
        <dbReference type="Proteomes" id="UP000233556"/>
    </source>
</evidence>
<evidence type="ECO:0000313" key="1">
    <source>
        <dbReference type="EMBL" id="PKU42524.1"/>
    </source>
</evidence>
<dbReference type="GO" id="GO:0003964">
    <property type="term" value="F:RNA-directed DNA polymerase activity"/>
    <property type="evidence" value="ECO:0007669"/>
    <property type="project" value="UniProtKB-KW"/>
</dbReference>
<dbReference type="AlphaFoldDB" id="A0A2I0U8W9"/>
<name>A0A2I0U8W9_LIMLA</name>
<keyword evidence="1" id="KW-0548">Nucleotidyltransferase</keyword>
<gene>
    <name evidence="1" type="ORF">llap_7181</name>
</gene>
<protein>
    <submittedName>
        <fullName evidence="1">Rna-directed dna polymerase from mobile element jockey-like</fullName>
    </submittedName>
</protein>
<sequence>MHSGIEWTLSKFANDTKLCGAVDTLEGRDAIQRDLERIEKWACVNLMKFNQAKCRVLHPGHGNPGHKYRCRTLHLALLNLMNFTQARFLSPVQIPLDGILSLRHVNHTTQLDVICKLAESAITLSVSLMKILNSAGPSTDSQGTPLVTDLHLDIELLTTILWV</sequence>
<keyword evidence="2" id="KW-1185">Reference proteome</keyword>
<reference evidence="2" key="1">
    <citation type="submission" date="2017-11" db="EMBL/GenBank/DDBJ databases">
        <authorList>
            <person name="Lima N.C."/>
            <person name="Parody-Merino A.M."/>
            <person name="Battley P.F."/>
            <person name="Fidler A.E."/>
            <person name="Prosdocimi F."/>
        </authorList>
    </citation>
    <scope>NUCLEOTIDE SEQUENCE [LARGE SCALE GENOMIC DNA]</scope>
</reference>
<dbReference type="OrthoDB" id="9401320at2759"/>
<keyword evidence="1" id="KW-0808">Transferase</keyword>